<comment type="caution">
    <text evidence="2">The sequence shown here is derived from an EMBL/GenBank/DDBJ whole genome shotgun (WGS) entry which is preliminary data.</text>
</comment>
<gene>
    <name evidence="2" type="ORF">QHF89_33880</name>
</gene>
<evidence type="ECO:0000313" key="2">
    <source>
        <dbReference type="EMBL" id="MDI1434539.1"/>
    </source>
</evidence>
<accession>A0ABT6P1R8</accession>
<feature type="transmembrane region" description="Helical" evidence="1">
    <location>
        <begin position="172"/>
        <end position="197"/>
    </location>
</feature>
<protein>
    <submittedName>
        <fullName evidence="2">Cadmium resistance transporter</fullName>
    </submittedName>
</protein>
<keyword evidence="3" id="KW-1185">Reference proteome</keyword>
<dbReference type="InterPro" id="IPR004676">
    <property type="entry name" value="Cd-R_transporter"/>
</dbReference>
<feature type="transmembrane region" description="Helical" evidence="1">
    <location>
        <begin position="40"/>
        <end position="62"/>
    </location>
</feature>
<dbReference type="Pfam" id="PF03596">
    <property type="entry name" value="Cad"/>
    <property type="match status" value="1"/>
</dbReference>
<organism evidence="2 3">
    <name type="scientific">Polyangium sorediatum</name>
    <dbReference type="NCBI Taxonomy" id="889274"/>
    <lineage>
        <taxon>Bacteria</taxon>
        <taxon>Pseudomonadati</taxon>
        <taxon>Myxococcota</taxon>
        <taxon>Polyangia</taxon>
        <taxon>Polyangiales</taxon>
        <taxon>Polyangiaceae</taxon>
        <taxon>Polyangium</taxon>
    </lineage>
</organism>
<feature type="transmembrane region" description="Helical" evidence="1">
    <location>
        <begin position="140"/>
        <end position="160"/>
    </location>
</feature>
<proteinExistence type="predicted"/>
<dbReference type="Proteomes" id="UP001160301">
    <property type="component" value="Unassembled WGS sequence"/>
</dbReference>
<reference evidence="2 3" key="1">
    <citation type="submission" date="2023-04" db="EMBL/GenBank/DDBJ databases">
        <title>The genome sequence of Polyangium sorediatum DSM14670.</title>
        <authorList>
            <person name="Zhang X."/>
        </authorList>
    </citation>
    <scope>NUCLEOTIDE SEQUENCE [LARGE SCALE GENOMIC DNA]</scope>
    <source>
        <strain evidence="2 3">DSM 14670</strain>
    </source>
</reference>
<keyword evidence="1" id="KW-0812">Transmembrane</keyword>
<evidence type="ECO:0000313" key="3">
    <source>
        <dbReference type="Proteomes" id="UP001160301"/>
    </source>
</evidence>
<dbReference type="RefSeq" id="WP_136971738.1">
    <property type="nucleotide sequence ID" value="NZ_JARZHI010000043.1"/>
</dbReference>
<dbReference type="EMBL" id="JARZHI010000043">
    <property type="protein sequence ID" value="MDI1434539.1"/>
    <property type="molecule type" value="Genomic_DNA"/>
</dbReference>
<evidence type="ECO:0000256" key="1">
    <source>
        <dbReference type="SAM" id="Phobius"/>
    </source>
</evidence>
<keyword evidence="1" id="KW-0472">Membrane</keyword>
<keyword evidence="1" id="KW-1133">Transmembrane helix</keyword>
<sequence length="199" mass="20935">MMQIISLLGVAIVVFASTNVDDILLLSAFFSDPRYAPRQVVVGQFLGIAVLVVASFVCARLAIVIPPGWIGLLGLAPLVLGVRALWKLRSSAPTDESGEAPPAMSGSRALEVASATVANGGDNLGVYIPLFSRDPPFVPAYAATFAVMTAVWCAAGYYLVNNPIVGKTISRYGRVALPFVLMGLGLWLLSDALVLVMPS</sequence>
<name>A0ABT6P1R8_9BACT</name>
<feature type="transmembrane region" description="Helical" evidence="1">
    <location>
        <begin position="69"/>
        <end position="86"/>
    </location>
</feature>